<dbReference type="PANTHER" id="PTHR23408">
    <property type="entry name" value="METHYLMALONYL-COA MUTASE"/>
    <property type="match status" value="1"/>
</dbReference>
<dbReference type="SUPFAM" id="SSF52540">
    <property type="entry name" value="P-loop containing nucleoside triphosphate hydrolases"/>
    <property type="match status" value="1"/>
</dbReference>
<proteinExistence type="inferred from homology"/>
<evidence type="ECO:0000313" key="3">
    <source>
        <dbReference type="Proteomes" id="UP000694621"/>
    </source>
</evidence>
<sequence>MSLILLFSTIEESMISTLVVRVSSQTGEGVPELWEVMLQFRDSMLACGELQVRRREQQKVWLWSLIQENALQHFREHPAVQAGLPEMERRVTQGDISPGLAADLLLRAFRSSQ</sequence>
<dbReference type="InterPro" id="IPR027417">
    <property type="entry name" value="P-loop_NTPase"/>
</dbReference>
<dbReference type="Gene3D" id="1.10.287.130">
    <property type="match status" value="1"/>
</dbReference>
<evidence type="ECO:0000256" key="1">
    <source>
        <dbReference type="ARBA" id="ARBA00009625"/>
    </source>
</evidence>
<dbReference type="AlphaFoldDB" id="A0A8B9GRX1"/>
<comment type="similarity">
    <text evidence="1">Belongs to the SIMIBI class G3E GTPase family. ArgK/MeaB subfamily.</text>
</comment>
<protein>
    <submittedName>
        <fullName evidence="2">Uncharacterized protein</fullName>
    </submittedName>
</protein>
<reference evidence="2" key="1">
    <citation type="submission" date="2025-08" db="UniProtKB">
        <authorList>
            <consortium name="Ensembl"/>
        </authorList>
    </citation>
    <scope>IDENTIFICATION</scope>
</reference>
<name>A0A8B9GRX1_ASTMX</name>
<dbReference type="PANTHER" id="PTHR23408:SF3">
    <property type="entry name" value="METHYLMALONIC ACIDURIA TYPE A PROTEIN, MITOCHONDRIAL"/>
    <property type="match status" value="1"/>
</dbReference>
<dbReference type="Ensembl" id="ENSAMXT00005002075.1">
    <property type="protein sequence ID" value="ENSAMXP00005001869.1"/>
    <property type="gene ID" value="ENSAMXG00005001048.1"/>
</dbReference>
<organism evidence="2 3">
    <name type="scientific">Astyanax mexicanus</name>
    <name type="common">Blind cave fish</name>
    <name type="synonym">Astyanax fasciatus mexicanus</name>
    <dbReference type="NCBI Taxonomy" id="7994"/>
    <lineage>
        <taxon>Eukaryota</taxon>
        <taxon>Metazoa</taxon>
        <taxon>Chordata</taxon>
        <taxon>Craniata</taxon>
        <taxon>Vertebrata</taxon>
        <taxon>Euteleostomi</taxon>
        <taxon>Actinopterygii</taxon>
        <taxon>Neopterygii</taxon>
        <taxon>Teleostei</taxon>
        <taxon>Ostariophysi</taxon>
        <taxon>Characiformes</taxon>
        <taxon>Characoidei</taxon>
        <taxon>Acestrorhamphidae</taxon>
        <taxon>Acestrorhamphinae</taxon>
        <taxon>Astyanax</taxon>
    </lineage>
</organism>
<dbReference type="GO" id="GO:0005737">
    <property type="term" value="C:cytoplasm"/>
    <property type="evidence" value="ECO:0007669"/>
    <property type="project" value="TreeGrafter"/>
</dbReference>
<dbReference type="GO" id="GO:0005525">
    <property type="term" value="F:GTP binding"/>
    <property type="evidence" value="ECO:0007669"/>
    <property type="project" value="InterPro"/>
</dbReference>
<evidence type="ECO:0000313" key="2">
    <source>
        <dbReference type="Ensembl" id="ENSAMXP00005001869.1"/>
    </source>
</evidence>
<dbReference type="Proteomes" id="UP000694621">
    <property type="component" value="Unplaced"/>
</dbReference>
<dbReference type="InterPro" id="IPR005129">
    <property type="entry name" value="GTPase_ArgK"/>
</dbReference>
<dbReference type="Pfam" id="PF03308">
    <property type="entry name" value="MeaB"/>
    <property type="match status" value="1"/>
</dbReference>
<accession>A0A8B9GRX1</accession>
<dbReference type="GO" id="GO:0003924">
    <property type="term" value="F:GTPase activity"/>
    <property type="evidence" value="ECO:0007669"/>
    <property type="project" value="InterPro"/>
</dbReference>